<sequence length="557" mass="61416">MSYDAWGCSVDQFNGSMCLGIDLGTTNSCVGIWHVERNHVKILKNRLDRGRTTPSIVRFDPLSQHVDVGNAAIGLETTEPVKNTIRSAKRLLGQKFASKATEVARMYASYDVVPSAQGNVTVQVVRGNKKVNVQPEEISACILTELKSSAEGYFDGQVSFDNVVITVPAYFSDSQRKATLTSAYMAGFKAVRLLNEPTAAAMAYGLFLSGKKLVTVFDFGGGTLDVSLLSIEDGKFEVLGIGGDTNLGGDDIDNMLVDHLLEVLYKHHNVTRAQVGDGEMVRLKREVEKAKIRLSEKEQANIVVHDIAAVPKFTFTLMRRKFEELCDPIWKKCLRIVSSVLKEAEVKNADIDEVILVGGSTQIPILRAMISEAFDGKELCMSVNADEVVCEGAAIQAAILSGVDKRVFRDVLMMDVLPLSIGLETADGSMEVILPRNARIPTTVTKYFQTYEDNQRGLTVEVYEGEKKIAKENDHICYFNFAIPRNKIGKAGEFVHPVTFTMNASGILQVQAGVHHASEDAPMSKAAIFLMVGYIVTLFGFYVFFRIFFTEKRDITT</sequence>
<dbReference type="PROSITE" id="PS00297">
    <property type="entry name" value="HSP70_1"/>
    <property type="match status" value="1"/>
</dbReference>
<keyword evidence="4" id="KW-1133">Transmembrane helix</keyword>
<dbReference type="PROSITE" id="PS00329">
    <property type="entry name" value="HSP70_2"/>
    <property type="match status" value="1"/>
</dbReference>
<accession>A0ABN8CR20</accession>
<name>A0ABN8CR20_9STRA</name>
<evidence type="ECO:0000313" key="5">
    <source>
        <dbReference type="EMBL" id="CAH0514696.1"/>
    </source>
</evidence>
<dbReference type="InterPro" id="IPR013126">
    <property type="entry name" value="Hsp_70_fam"/>
</dbReference>
<evidence type="ECO:0000256" key="2">
    <source>
        <dbReference type="ARBA" id="ARBA00022840"/>
    </source>
</evidence>
<keyword evidence="4" id="KW-0472">Membrane</keyword>
<comment type="caution">
    <text evidence="5">The sequence shown here is derived from an EMBL/GenBank/DDBJ whole genome shotgun (WGS) entry which is preliminary data.</text>
</comment>
<keyword evidence="4" id="KW-0812">Transmembrane</keyword>
<dbReference type="PROSITE" id="PS01036">
    <property type="entry name" value="HSP70_3"/>
    <property type="match status" value="1"/>
</dbReference>
<dbReference type="Gene3D" id="2.60.34.10">
    <property type="entry name" value="Substrate Binding Domain Of DNAk, Chain A, domain 1"/>
    <property type="match status" value="1"/>
</dbReference>
<evidence type="ECO:0000256" key="1">
    <source>
        <dbReference type="ARBA" id="ARBA00022741"/>
    </source>
</evidence>
<feature type="transmembrane region" description="Helical" evidence="4">
    <location>
        <begin position="526"/>
        <end position="549"/>
    </location>
</feature>
<dbReference type="InterPro" id="IPR043129">
    <property type="entry name" value="ATPase_NBD"/>
</dbReference>
<keyword evidence="1 3" id="KW-0547">Nucleotide-binding</keyword>
<keyword evidence="6" id="KW-1185">Reference proteome</keyword>
<reference evidence="5 6" key="1">
    <citation type="submission" date="2021-11" db="EMBL/GenBank/DDBJ databases">
        <authorList>
            <person name="Islam A."/>
            <person name="Islam S."/>
            <person name="Flora M.S."/>
            <person name="Rahman M."/>
            <person name="Ziaur R.M."/>
            <person name="Epstein J.H."/>
            <person name="Hassan M."/>
            <person name="Klassen M."/>
            <person name="Woodard K."/>
            <person name="Webb A."/>
            <person name="Webby R.J."/>
            <person name="El Zowalaty M.E."/>
        </authorList>
    </citation>
    <scope>NUCLEOTIDE SEQUENCE [LARGE SCALE GENOMIC DNA]</scope>
    <source>
        <strain evidence="5">Pbs1</strain>
    </source>
</reference>
<proteinExistence type="inferred from homology"/>
<dbReference type="SUPFAM" id="SSF100920">
    <property type="entry name" value="Heat shock protein 70kD (HSP70), peptide-binding domain"/>
    <property type="match status" value="1"/>
</dbReference>
<evidence type="ECO:0000256" key="3">
    <source>
        <dbReference type="RuleBase" id="RU003322"/>
    </source>
</evidence>
<dbReference type="Gene3D" id="3.30.420.40">
    <property type="match status" value="2"/>
</dbReference>
<dbReference type="CDD" id="cd24028">
    <property type="entry name" value="ASKHA_NBD_HSP70_HSPA1-like"/>
    <property type="match status" value="1"/>
</dbReference>
<dbReference type="PRINTS" id="PR00301">
    <property type="entry name" value="HEATSHOCK70"/>
</dbReference>
<protein>
    <recommendedName>
        <fullName evidence="7">Heat shock protein 70</fullName>
    </recommendedName>
</protein>
<evidence type="ECO:0000313" key="6">
    <source>
        <dbReference type="Proteomes" id="UP001158986"/>
    </source>
</evidence>
<dbReference type="EMBL" id="CAKLCB010000081">
    <property type="protein sequence ID" value="CAH0514696.1"/>
    <property type="molecule type" value="Genomic_DNA"/>
</dbReference>
<evidence type="ECO:0000256" key="4">
    <source>
        <dbReference type="SAM" id="Phobius"/>
    </source>
</evidence>
<evidence type="ECO:0008006" key="7">
    <source>
        <dbReference type="Google" id="ProtNLM"/>
    </source>
</evidence>
<organism evidence="5 6">
    <name type="scientific">Peronospora belbahrii</name>
    <dbReference type="NCBI Taxonomy" id="622444"/>
    <lineage>
        <taxon>Eukaryota</taxon>
        <taxon>Sar</taxon>
        <taxon>Stramenopiles</taxon>
        <taxon>Oomycota</taxon>
        <taxon>Peronosporomycetes</taxon>
        <taxon>Peronosporales</taxon>
        <taxon>Peronosporaceae</taxon>
        <taxon>Peronospora</taxon>
    </lineage>
</organism>
<dbReference type="Proteomes" id="UP001158986">
    <property type="component" value="Unassembled WGS sequence"/>
</dbReference>
<gene>
    <name evidence="5" type="ORF">PBS001_LOCUS1437</name>
</gene>
<dbReference type="Gene3D" id="3.30.30.30">
    <property type="match status" value="1"/>
</dbReference>
<keyword evidence="2 3" id="KW-0067">ATP-binding</keyword>
<comment type="similarity">
    <text evidence="3">Belongs to the heat shock protein 70 family.</text>
</comment>
<dbReference type="InterPro" id="IPR018181">
    <property type="entry name" value="Heat_shock_70_CS"/>
</dbReference>
<dbReference type="SUPFAM" id="SSF53067">
    <property type="entry name" value="Actin-like ATPase domain"/>
    <property type="match status" value="2"/>
</dbReference>
<dbReference type="InterPro" id="IPR029047">
    <property type="entry name" value="HSP70_peptide-bd_sf"/>
</dbReference>
<dbReference type="Pfam" id="PF00012">
    <property type="entry name" value="HSP70"/>
    <property type="match status" value="1"/>
</dbReference>
<dbReference type="PANTHER" id="PTHR19375">
    <property type="entry name" value="HEAT SHOCK PROTEIN 70KDA"/>
    <property type="match status" value="1"/>
</dbReference>
<dbReference type="Gene3D" id="3.90.640.10">
    <property type="entry name" value="Actin, Chain A, domain 4"/>
    <property type="match status" value="1"/>
</dbReference>